<organism evidence="2">
    <name type="scientific">Solanum chacoense</name>
    <name type="common">Chaco potato</name>
    <dbReference type="NCBI Taxonomy" id="4108"/>
    <lineage>
        <taxon>Eukaryota</taxon>
        <taxon>Viridiplantae</taxon>
        <taxon>Streptophyta</taxon>
        <taxon>Embryophyta</taxon>
        <taxon>Tracheophyta</taxon>
        <taxon>Spermatophyta</taxon>
        <taxon>Magnoliopsida</taxon>
        <taxon>eudicotyledons</taxon>
        <taxon>Gunneridae</taxon>
        <taxon>Pentapetalae</taxon>
        <taxon>asterids</taxon>
        <taxon>lamiids</taxon>
        <taxon>Solanales</taxon>
        <taxon>Solanaceae</taxon>
        <taxon>Solanoideae</taxon>
        <taxon>Solaneae</taxon>
        <taxon>Solanum</taxon>
    </lineage>
</organism>
<feature type="non-terminal residue" evidence="2">
    <location>
        <position position="1"/>
    </location>
</feature>
<keyword evidence="1" id="KW-1133">Transmembrane helix</keyword>
<evidence type="ECO:0000313" key="2">
    <source>
        <dbReference type="EMBL" id="JAP14898.1"/>
    </source>
</evidence>
<sequence>DVDLSQSSLGICLTFHLHPRKTKKKGSMGRIISFLLGASLRVITHHRCNASNNLRKVLSFFHFIVFFINFGFNNRTILIL</sequence>
<dbReference type="AlphaFoldDB" id="A0A0V0H3B7"/>
<accession>A0A0V0H3B7</accession>
<feature type="transmembrane region" description="Helical" evidence="1">
    <location>
        <begin position="27"/>
        <end position="44"/>
    </location>
</feature>
<protein>
    <submittedName>
        <fullName evidence="2">Putative ovule protein</fullName>
    </submittedName>
</protein>
<feature type="transmembrane region" description="Helical" evidence="1">
    <location>
        <begin position="56"/>
        <end position="72"/>
    </location>
</feature>
<name>A0A0V0H3B7_SOLCH</name>
<proteinExistence type="predicted"/>
<keyword evidence="1" id="KW-0472">Membrane</keyword>
<keyword evidence="1" id="KW-0812">Transmembrane</keyword>
<evidence type="ECO:0000256" key="1">
    <source>
        <dbReference type="SAM" id="Phobius"/>
    </source>
</evidence>
<reference evidence="2" key="1">
    <citation type="submission" date="2015-12" db="EMBL/GenBank/DDBJ databases">
        <title>Gene expression during late stages of embryo sac development: a critical building block for successful pollen-pistil interactions.</title>
        <authorList>
            <person name="Liu Y."/>
            <person name="Joly V."/>
            <person name="Sabar M."/>
            <person name="Matton D.P."/>
        </authorList>
    </citation>
    <scope>NUCLEOTIDE SEQUENCE</scope>
</reference>
<dbReference type="EMBL" id="GEDG01025926">
    <property type="protein sequence ID" value="JAP14898.1"/>
    <property type="molecule type" value="Transcribed_RNA"/>
</dbReference>